<proteinExistence type="predicted"/>
<dbReference type="Proteomes" id="UP000177870">
    <property type="component" value="Chromosome"/>
</dbReference>
<name>A0A1D8TXM1_9CYAN</name>
<reference evidence="2" key="1">
    <citation type="submission" date="2016-10" db="EMBL/GenBank/DDBJ databases">
        <title>Comparative genomics uncovers the prolific and rare metabolic potential of the cyanobacterial genus Moorea.</title>
        <authorList>
            <person name="Leao T."/>
            <person name="Castelao G."/>
            <person name="Korobeynikov A."/>
            <person name="Monroe E.A."/>
            <person name="Podell S."/>
            <person name="Glukhov E."/>
            <person name="Allen E."/>
            <person name="Gerwick W.H."/>
            <person name="Gerwick L."/>
        </authorList>
    </citation>
    <scope>NUCLEOTIDE SEQUENCE [LARGE SCALE GENOMIC DNA]</scope>
    <source>
        <strain evidence="2">PAL-8-15-08-1</strain>
    </source>
</reference>
<protein>
    <submittedName>
        <fullName evidence="1">Uncharacterized protein</fullName>
    </submittedName>
</protein>
<organism evidence="1 2">
    <name type="scientific">Moorena producens PAL-8-15-08-1</name>
    <dbReference type="NCBI Taxonomy" id="1458985"/>
    <lineage>
        <taxon>Bacteria</taxon>
        <taxon>Bacillati</taxon>
        <taxon>Cyanobacteriota</taxon>
        <taxon>Cyanophyceae</taxon>
        <taxon>Coleofasciculales</taxon>
        <taxon>Coleofasciculaceae</taxon>
        <taxon>Moorena</taxon>
    </lineage>
</organism>
<gene>
    <name evidence="1" type="ORF">BJP34_25095</name>
</gene>
<dbReference type="EMBL" id="CP017599">
    <property type="protein sequence ID" value="AOX02283.1"/>
    <property type="molecule type" value="Genomic_DNA"/>
</dbReference>
<dbReference type="KEGG" id="mpro:BJP34_25095"/>
<dbReference type="AlphaFoldDB" id="A0A1D8TXM1"/>
<sequence>MGKLLTVNFACPSIDLSGKPQEITQPFTKVHIKTAKKKAIATPLAVAIFGNPKEAASPPSCSECSSRIGDLILSKVW</sequence>
<evidence type="ECO:0000313" key="2">
    <source>
        <dbReference type="Proteomes" id="UP000177870"/>
    </source>
</evidence>
<accession>A0A1D8TXM1</accession>
<evidence type="ECO:0000313" key="1">
    <source>
        <dbReference type="EMBL" id="AOX02283.1"/>
    </source>
</evidence>